<dbReference type="SUPFAM" id="SSF49373">
    <property type="entry name" value="Invasin/intimin cell-adhesion fragments"/>
    <property type="match status" value="1"/>
</dbReference>
<evidence type="ECO:0008006" key="4">
    <source>
        <dbReference type="Google" id="ProtNLM"/>
    </source>
</evidence>
<reference evidence="2 3" key="1">
    <citation type="submission" date="2020-04" db="EMBL/GenBank/DDBJ databases">
        <title>Molecular characterization of pseudomonads from Agaricus bisporus reveal novel blotch 2 pathogens in Western Europe.</title>
        <authorList>
            <person name="Taparia T."/>
            <person name="Krijger M."/>
            <person name="Haynes E."/>
            <person name="Elpinstone J.G."/>
            <person name="Noble R."/>
            <person name="Van Der Wolf J."/>
        </authorList>
    </citation>
    <scope>NUCLEOTIDE SEQUENCE [LARGE SCALE GENOMIC DNA]</scope>
    <source>
        <strain evidence="2 3">G9001</strain>
    </source>
</reference>
<gene>
    <name evidence="2" type="ORF">HX830_20295</name>
</gene>
<dbReference type="Proteomes" id="UP000522864">
    <property type="component" value="Unassembled WGS sequence"/>
</dbReference>
<dbReference type="Gene3D" id="2.60.40.1080">
    <property type="match status" value="1"/>
</dbReference>
<evidence type="ECO:0000313" key="3">
    <source>
        <dbReference type="Proteomes" id="UP000522864"/>
    </source>
</evidence>
<protein>
    <recommendedName>
        <fullName evidence="4">BIG2 domain-containing protein</fullName>
    </recommendedName>
</protein>
<accession>A0A7Y7WTB4</accession>
<organism evidence="2 3">
    <name type="scientific">Pseudomonas gingeri</name>
    <dbReference type="NCBI Taxonomy" id="117681"/>
    <lineage>
        <taxon>Bacteria</taxon>
        <taxon>Pseudomonadati</taxon>
        <taxon>Pseudomonadota</taxon>
        <taxon>Gammaproteobacteria</taxon>
        <taxon>Pseudomonadales</taxon>
        <taxon>Pseudomonadaceae</taxon>
        <taxon>Pseudomonas</taxon>
    </lineage>
</organism>
<evidence type="ECO:0000256" key="1">
    <source>
        <dbReference type="SAM" id="MobiDB-lite"/>
    </source>
</evidence>
<dbReference type="InterPro" id="IPR008964">
    <property type="entry name" value="Invasin/intimin_cell_adhesion"/>
</dbReference>
<comment type="caution">
    <text evidence="2">The sequence shown here is derived from an EMBL/GenBank/DDBJ whole genome shotgun (WGS) entry which is preliminary data.</text>
</comment>
<dbReference type="EMBL" id="JACAQA010000017">
    <property type="protein sequence ID" value="NWB87218.1"/>
    <property type="molecule type" value="Genomic_DNA"/>
</dbReference>
<dbReference type="AlphaFoldDB" id="A0A7Y7WTB4"/>
<evidence type="ECO:0000313" key="2">
    <source>
        <dbReference type="EMBL" id="NWB87218.1"/>
    </source>
</evidence>
<proteinExistence type="predicted"/>
<feature type="compositionally biased region" description="Polar residues" evidence="1">
    <location>
        <begin position="679"/>
        <end position="699"/>
    </location>
</feature>
<name>A0A7Y7WTB4_9PSED</name>
<sequence length="837" mass="90935">MEHIVQPEEVDTDIPIHIDRTVIENALDGQIDIAYQVVDVCKNYPDEREPWSVITTVRVDVGGNRLDAPQVLVNGFPVPQNVIDLEQLAGADVICRVYTNQTDHAVDDILQLTWVGTPAQGDSSVIVGPLEQTVQFIPFQYDFPIPYEYVEAIAKGRASVSYVRIRSGVEDRPSKNANVTVVGDIALPERPSFVEASGSVLDPNLNFYTISVPYYPGRQPGDHLYIVFEGLDASNNPTGFDINAYVSNEPSGAPILRDVDKNEIKRLDGGSLTVYYWINSQRKSQELVLSVGSGQPSMPKPNVIRADSNDVLNPDDVNPITGADVVVPYTGTLPNDIVGLRWRGSLSSAPDQETPPLNPGSAGSPIPFVVPFQYVIGNLNGTVDTDYYIIRTGSPIQRSLIRELTIGSALELLAPSVKQATGAVPSQQLNPVAAKDELTVEIPDYGAQPGDQVRVTWAGTPGDGSHTTPLQALPGSREIPLPVSVIAYNLDRSVTVTYTVTPSGGSESEPSRALTLNVQAIPDISLPMPLIPQAAQAGIGSELDLKTFAGDARVTVAPWPLIAAGQRVWLRAEGTALDGSRYTITLYTSSAVQDSEVTAGLSTTLLRSELEKLRDDSPLNVVLQVTFDRSSTQANAVDFPLRTYTVKTVTDPLTIDRSYMLLRGYSIRVSWPTTGEDPNGNTEVRQASGGTPPYQYTSSNPSVAQIEGTNKVRGMRNGQATISVRDSQGATVSFLVIVSNVYTLVVNDGPFNDATAARAWINSVNGVNIGQYDNFIASMFRVYRGPFPYPFKPINYWLGKYVGTDSRYSFFNYDTQTIHLADPNNTSIKGAWAFVPY</sequence>
<feature type="region of interest" description="Disordered" evidence="1">
    <location>
        <begin position="673"/>
        <end position="699"/>
    </location>
</feature>